<proteinExistence type="predicted"/>
<evidence type="ECO:0000313" key="1">
    <source>
        <dbReference type="EMBL" id="ALV07945.1"/>
    </source>
</evidence>
<gene>
    <name evidence="1" type="ORF">RD2015_3488</name>
</gene>
<protein>
    <submittedName>
        <fullName evidence="1">Uncharacterized protein</fullName>
    </submittedName>
</protein>
<dbReference type="STRING" id="76731.RD2015_3488"/>
<organism evidence="1 2">
    <name type="scientific">Roseateles depolymerans</name>
    <dbReference type="NCBI Taxonomy" id="76731"/>
    <lineage>
        <taxon>Bacteria</taxon>
        <taxon>Pseudomonadati</taxon>
        <taxon>Pseudomonadota</taxon>
        <taxon>Betaproteobacteria</taxon>
        <taxon>Burkholderiales</taxon>
        <taxon>Sphaerotilaceae</taxon>
        <taxon>Roseateles</taxon>
    </lineage>
</organism>
<evidence type="ECO:0000313" key="2">
    <source>
        <dbReference type="Proteomes" id="UP000060699"/>
    </source>
</evidence>
<accession>A0A0U3MHP2</accession>
<name>A0A0U3MHP2_9BURK</name>
<sequence>MFRLTPSERQTLTGPFVVGCVLGICAAAASWGFDREYQHISDGLMLLGALEAFVAGVAVVIIPLAVLPIVVRRLMARKAVKAVR</sequence>
<reference evidence="1 2" key="1">
    <citation type="submission" date="2015-12" db="EMBL/GenBank/DDBJ databases">
        <title>Complete genome of Roseateles depolymerans KCTC 42856.</title>
        <authorList>
            <person name="Kim K.M."/>
        </authorList>
    </citation>
    <scope>NUCLEOTIDE SEQUENCE [LARGE SCALE GENOMIC DNA]</scope>
    <source>
        <strain evidence="1 2">KCTC 42856</strain>
    </source>
</reference>
<keyword evidence="2" id="KW-1185">Reference proteome</keyword>
<dbReference type="PROSITE" id="PS51257">
    <property type="entry name" value="PROKAR_LIPOPROTEIN"/>
    <property type="match status" value="1"/>
</dbReference>
<dbReference type="KEGG" id="rdp:RD2015_3488"/>
<dbReference type="EMBL" id="CP013729">
    <property type="protein sequence ID" value="ALV07945.1"/>
    <property type="molecule type" value="Genomic_DNA"/>
</dbReference>
<dbReference type="AlphaFoldDB" id="A0A0U3MHP2"/>
<dbReference type="Proteomes" id="UP000060699">
    <property type="component" value="Chromosome"/>
</dbReference>